<keyword evidence="2" id="KW-1185">Reference proteome</keyword>
<dbReference type="Proteomes" id="UP000436694">
    <property type="component" value="Unassembled WGS sequence"/>
</dbReference>
<sequence>MSDLSLQKIRFANGQWEGLIEGQPAYGGRPNIEVRLFDELVKDARLTEGDEANSWNIYVPIPPHAIADGVQTFVIYDTATESKLGEFALIGDTPTSNDLRAEVELLRAELDMLKRAFRRHCLETS</sequence>
<evidence type="ECO:0000313" key="1">
    <source>
        <dbReference type="EMBL" id="MQY42086.1"/>
    </source>
</evidence>
<comment type="caution">
    <text evidence="1">The sequence shown here is derived from an EMBL/GenBank/DDBJ whole genome shotgun (WGS) entry which is preliminary data.</text>
</comment>
<evidence type="ECO:0000313" key="2">
    <source>
        <dbReference type="Proteomes" id="UP000436694"/>
    </source>
</evidence>
<proteinExistence type="predicted"/>
<reference evidence="1 2" key="1">
    <citation type="submission" date="2019-10" db="EMBL/GenBank/DDBJ databases">
        <title>Epibacterium sp. nov., isolated from seawater.</title>
        <authorList>
            <person name="Zhang X."/>
            <person name="Li N."/>
        </authorList>
    </citation>
    <scope>NUCLEOTIDE SEQUENCE [LARGE SCALE GENOMIC DNA]</scope>
    <source>
        <strain evidence="1 2">SM1969</strain>
    </source>
</reference>
<dbReference type="RefSeq" id="WP_153545901.1">
    <property type="nucleotide sequence ID" value="NZ_WIXK01000002.1"/>
</dbReference>
<dbReference type="AlphaFoldDB" id="A0A844AY35"/>
<gene>
    <name evidence="1" type="ORF">GG681_05500</name>
</gene>
<organism evidence="1 2">
    <name type="scientific">Tritonibacter aquimaris</name>
    <dbReference type="NCBI Taxonomy" id="2663379"/>
    <lineage>
        <taxon>Bacteria</taxon>
        <taxon>Pseudomonadati</taxon>
        <taxon>Pseudomonadota</taxon>
        <taxon>Alphaproteobacteria</taxon>
        <taxon>Rhodobacterales</taxon>
        <taxon>Paracoccaceae</taxon>
        <taxon>Tritonibacter</taxon>
    </lineage>
</organism>
<protein>
    <submittedName>
        <fullName evidence="1">Uncharacterized protein</fullName>
    </submittedName>
</protein>
<dbReference type="EMBL" id="WIXK01000002">
    <property type="protein sequence ID" value="MQY42086.1"/>
    <property type="molecule type" value="Genomic_DNA"/>
</dbReference>
<name>A0A844AY35_9RHOB</name>
<accession>A0A844AY35</accession>